<evidence type="ECO:0000256" key="1">
    <source>
        <dbReference type="ARBA" id="ARBA00023002"/>
    </source>
</evidence>
<organism evidence="3 4">
    <name type="scientific">Sinorhizobium fredii (strain HH103)</name>
    <dbReference type="NCBI Taxonomy" id="1117943"/>
    <lineage>
        <taxon>Bacteria</taxon>
        <taxon>Pseudomonadati</taxon>
        <taxon>Pseudomonadota</taxon>
        <taxon>Alphaproteobacteria</taxon>
        <taxon>Hyphomicrobiales</taxon>
        <taxon>Rhizobiaceae</taxon>
        <taxon>Sinorhizobium/Ensifer group</taxon>
        <taxon>Sinorhizobium</taxon>
    </lineage>
</organism>
<accession>G9AAB8</accession>
<protein>
    <submittedName>
        <fullName evidence="3">FAD dependent oxidoreductase</fullName>
        <ecNumber evidence="3">1.5.3.1</ecNumber>
    </submittedName>
</protein>
<dbReference type="Gene3D" id="3.30.9.10">
    <property type="entry name" value="D-Amino Acid Oxidase, subunit A, domain 2"/>
    <property type="match status" value="1"/>
</dbReference>
<evidence type="ECO:0000259" key="2">
    <source>
        <dbReference type="Pfam" id="PF01266"/>
    </source>
</evidence>
<dbReference type="Pfam" id="PF01266">
    <property type="entry name" value="DAO"/>
    <property type="match status" value="1"/>
</dbReference>
<dbReference type="GO" id="GO:0032981">
    <property type="term" value="P:mitochondrial respiratory chain complex I assembly"/>
    <property type="evidence" value="ECO:0007669"/>
    <property type="project" value="TreeGrafter"/>
</dbReference>
<proteinExistence type="predicted"/>
<dbReference type="GO" id="GO:0008115">
    <property type="term" value="F:sarcosine oxidase activity"/>
    <property type="evidence" value="ECO:0007669"/>
    <property type="project" value="UniProtKB-EC"/>
</dbReference>
<dbReference type="GO" id="GO:0005737">
    <property type="term" value="C:cytoplasm"/>
    <property type="evidence" value="ECO:0007669"/>
    <property type="project" value="TreeGrafter"/>
</dbReference>
<dbReference type="SUPFAM" id="SSF51905">
    <property type="entry name" value="FAD/NAD(P)-binding domain"/>
    <property type="match status" value="1"/>
</dbReference>
<dbReference type="InterPro" id="IPR036188">
    <property type="entry name" value="FAD/NAD-bd_sf"/>
</dbReference>
<dbReference type="eggNOG" id="COG0665">
    <property type="taxonomic scope" value="Bacteria"/>
</dbReference>
<dbReference type="RefSeq" id="WP_014329455.1">
    <property type="nucleotide sequence ID" value="NC_016812.1"/>
</dbReference>
<evidence type="ECO:0000313" key="3">
    <source>
        <dbReference type="EMBL" id="CCE97022.1"/>
    </source>
</evidence>
<dbReference type="InterPro" id="IPR006076">
    <property type="entry name" value="FAD-dep_OxRdtase"/>
</dbReference>
<dbReference type="PANTHER" id="PTHR13847">
    <property type="entry name" value="SARCOSINE DEHYDROGENASE-RELATED"/>
    <property type="match status" value="1"/>
</dbReference>
<dbReference type="EMBL" id="HE616890">
    <property type="protein sequence ID" value="CCE97022.1"/>
    <property type="molecule type" value="Genomic_DNA"/>
</dbReference>
<evidence type="ECO:0000313" key="4">
    <source>
        <dbReference type="Proteomes" id="UP000007735"/>
    </source>
</evidence>
<dbReference type="EC" id="1.5.3.1" evidence="3"/>
<gene>
    <name evidence="3" type="ordered locus">SFHH103_02527</name>
</gene>
<dbReference type="Proteomes" id="UP000007735">
    <property type="component" value="Chromosome"/>
</dbReference>
<reference evidence="3 4" key="1">
    <citation type="journal article" date="2012" name="J. Bacteriol.">
        <title>Genome sequence of the soybean symbiont Sinorhizobium fredii HH103.</title>
        <authorList>
            <person name="Weidner S."/>
            <person name="Becker A."/>
            <person name="Bonilla I."/>
            <person name="Jaenicke S."/>
            <person name="Lloret J."/>
            <person name="Margaret I."/>
            <person name="Puhler A."/>
            <person name="Ruiz-Sainz J.E."/>
            <person name="Schneiker-Bekel S."/>
            <person name="Szczepanowski R."/>
            <person name="Vinardell J.M."/>
            <person name="Zehner S."/>
            <person name="Gottfert M."/>
        </authorList>
    </citation>
    <scope>NUCLEOTIDE SEQUENCE [LARGE SCALE GENOMIC DNA]</scope>
    <source>
        <strain evidence="3 4">HH103</strain>
    </source>
</reference>
<dbReference type="HOGENOM" id="CLU_007884_4_4_5"/>
<dbReference type="AlphaFoldDB" id="G9AAB8"/>
<feature type="domain" description="FAD dependent oxidoreductase" evidence="2">
    <location>
        <begin position="8"/>
        <end position="357"/>
    </location>
</feature>
<dbReference type="PATRIC" id="fig|380.5.peg.2689"/>
<dbReference type="STRING" id="1117943.SFHH103_02527"/>
<keyword evidence="1 3" id="KW-0560">Oxidoreductase</keyword>
<name>G9AAB8_SINF1</name>
<dbReference type="KEGG" id="sfh:SFHH103_02527"/>
<dbReference type="Gene3D" id="3.50.50.60">
    <property type="entry name" value="FAD/NAD(P)-binding domain"/>
    <property type="match status" value="1"/>
</dbReference>
<dbReference type="PANTHER" id="PTHR13847:SF287">
    <property type="entry name" value="FAD-DEPENDENT OXIDOREDUCTASE DOMAIN-CONTAINING PROTEIN 1"/>
    <property type="match status" value="1"/>
</dbReference>
<sequence length="388" mass="41463">MGQASESVVIIGGAIVGSSIAYFLRELGFSGSVTVVERDPTYQQCSTALSAAAIRTQFGTPVNIHMSLFGAAFLRTIIDRFGTDADIGFVERGYLILGGPETVNARQAGIDMQRREGADVAALSPSEAKARFPWLNVEDLGTATTAWRDEGWFDAWSLLSLIRGAARNSGVKYAKGHADHIDVTGGRVTGVKLSDGTSLAADWCINAAGAASAAVVRGLGITLPVSARKRTVFSIKAPLERAGFPMLFDTSGAWIRPEGEGFICGIAPADDPDATGDFEPAYELLEETLWPALAHRIPLLEQLRVERAWAGHYEVNTLDHNGVIGPHDEIPNLIFATGFSGHGVMHAPATGRGVAELITSGQYRTIDLSPLGFERIRSGMPLHETVVY</sequence>